<reference evidence="4 5" key="1">
    <citation type="submission" date="2016-06" db="EMBL/GenBank/DDBJ databases">
        <authorList>
            <person name="Kjaerup R.B."/>
            <person name="Dalgaard T.S."/>
            <person name="Juul-Madsen H.R."/>
        </authorList>
    </citation>
    <scope>NUCLEOTIDE SEQUENCE [LARGE SCALE GENOMIC DNA]</scope>
    <source>
        <strain evidence="4 5">CECT 8886</strain>
    </source>
</reference>
<dbReference type="Pfam" id="PF08447">
    <property type="entry name" value="PAS_3"/>
    <property type="match status" value="1"/>
</dbReference>
<dbReference type="PANTHER" id="PTHR24422">
    <property type="entry name" value="CHEMOTAXIS PROTEIN METHYLTRANSFERASE"/>
    <property type="match status" value="1"/>
</dbReference>
<dbReference type="GO" id="GO:0016020">
    <property type="term" value="C:membrane"/>
    <property type="evidence" value="ECO:0007669"/>
    <property type="project" value="InterPro"/>
</dbReference>
<dbReference type="SUPFAM" id="SSF55785">
    <property type="entry name" value="PYP-like sensor domain (PAS domain)"/>
    <property type="match status" value="2"/>
</dbReference>
<dbReference type="InterPro" id="IPR000700">
    <property type="entry name" value="PAS-assoc_C"/>
</dbReference>
<feature type="domain" description="PAC" evidence="3">
    <location>
        <begin position="216"/>
        <end position="268"/>
    </location>
</feature>
<evidence type="ECO:0000313" key="5">
    <source>
        <dbReference type="Proteomes" id="UP000092544"/>
    </source>
</evidence>
<dbReference type="GO" id="GO:0006935">
    <property type="term" value="P:chemotaxis"/>
    <property type="evidence" value="ECO:0007669"/>
    <property type="project" value="UniProtKB-ARBA"/>
</dbReference>
<dbReference type="Pfam" id="PF13426">
    <property type="entry name" value="PAS_9"/>
    <property type="match status" value="1"/>
</dbReference>
<dbReference type="PANTHER" id="PTHR24422:SF10">
    <property type="entry name" value="CHEMOTAXIS PROTEIN METHYLTRANSFERASE 2"/>
    <property type="match status" value="1"/>
</dbReference>
<dbReference type="PROSITE" id="PS50111">
    <property type="entry name" value="CHEMOTAXIS_TRANSDUC_2"/>
    <property type="match status" value="1"/>
</dbReference>
<dbReference type="InterPro" id="IPR013655">
    <property type="entry name" value="PAS_fold_3"/>
</dbReference>
<dbReference type="AlphaFoldDB" id="A0A1A8TSP1"/>
<keyword evidence="1" id="KW-0807">Transducer</keyword>
<dbReference type="CDD" id="cd11386">
    <property type="entry name" value="MCP_signal"/>
    <property type="match status" value="1"/>
</dbReference>
<dbReference type="Pfam" id="PF00015">
    <property type="entry name" value="MCPsignal"/>
    <property type="match status" value="1"/>
</dbReference>
<dbReference type="EMBL" id="FLOB01000012">
    <property type="protein sequence ID" value="SBS36321.1"/>
    <property type="molecule type" value="Genomic_DNA"/>
</dbReference>
<dbReference type="Proteomes" id="UP000092544">
    <property type="component" value="Unassembled WGS sequence"/>
</dbReference>
<evidence type="ECO:0000259" key="2">
    <source>
        <dbReference type="PROSITE" id="PS50111"/>
    </source>
</evidence>
<dbReference type="CDD" id="cd00130">
    <property type="entry name" value="PAS"/>
    <property type="match status" value="2"/>
</dbReference>
<dbReference type="STRING" id="1792290.MSP8886_03655"/>
<gene>
    <name evidence="4" type="primary">bdlA_4</name>
    <name evidence="4" type="ORF">MSP8886_03655</name>
</gene>
<dbReference type="GO" id="GO:0007165">
    <property type="term" value="P:signal transduction"/>
    <property type="evidence" value="ECO:0007669"/>
    <property type="project" value="UniProtKB-KW"/>
</dbReference>
<evidence type="ECO:0000313" key="4">
    <source>
        <dbReference type="EMBL" id="SBS36321.1"/>
    </source>
</evidence>
<dbReference type="InterPro" id="IPR000014">
    <property type="entry name" value="PAS"/>
</dbReference>
<dbReference type="InterPro" id="IPR035965">
    <property type="entry name" value="PAS-like_dom_sf"/>
</dbReference>
<dbReference type="OrthoDB" id="9765776at2"/>
<dbReference type="NCBIfam" id="TIGR00229">
    <property type="entry name" value="sensory_box"/>
    <property type="match status" value="2"/>
</dbReference>
<feature type="domain" description="Methyl-accepting transducer" evidence="2">
    <location>
        <begin position="270"/>
        <end position="439"/>
    </location>
</feature>
<keyword evidence="5" id="KW-1185">Reference proteome</keyword>
<dbReference type="SMART" id="SM00086">
    <property type="entry name" value="PAC"/>
    <property type="match status" value="2"/>
</dbReference>
<organism evidence="4 5">
    <name type="scientific">Marinomonas spartinae</name>
    <dbReference type="NCBI Taxonomy" id="1792290"/>
    <lineage>
        <taxon>Bacteria</taxon>
        <taxon>Pseudomonadati</taxon>
        <taxon>Pseudomonadota</taxon>
        <taxon>Gammaproteobacteria</taxon>
        <taxon>Oceanospirillales</taxon>
        <taxon>Oceanospirillaceae</taxon>
        <taxon>Marinomonas</taxon>
    </lineage>
</organism>
<dbReference type="RefSeq" id="WP_067019159.1">
    <property type="nucleotide sequence ID" value="NZ_FLOB01000012.1"/>
</dbReference>
<dbReference type="SMART" id="SM00283">
    <property type="entry name" value="MA"/>
    <property type="match status" value="1"/>
</dbReference>
<dbReference type="SMART" id="SM00091">
    <property type="entry name" value="PAS"/>
    <property type="match status" value="2"/>
</dbReference>
<name>A0A1A8TSP1_9GAMM</name>
<dbReference type="Gene3D" id="1.10.287.950">
    <property type="entry name" value="Methyl-accepting chemotaxis protein"/>
    <property type="match status" value="1"/>
</dbReference>
<sequence>MIFNSKSKQAKQEALFETQRIAAEGSAFLDAMSRYCATISFTPDGTILNANELFLKSVGYSLDEIVGKKHAMFCTNKFTSSPDYKEFWEKLNSGKSHQGSFKRLTKGGQPIWLEATYFPVTVDGKVTKVVKIATDITQKKNRADDQKAIIASLNVSSALIEFTPDGTVLTANDNFLRAMGYSLKEIEGKKHRIFCNDKFYDTHPNFWSSLTQGHFSSGQFERINKQGQSVWLEATYNPVFDDDGNVTKVIKIATDITDKVNEQMAIQHAAEVAHATSVETAQVSENGAKILKRTVDTSNQIIKDVDISTDLIEQLNKQSESIAKIVTTIGSIADQTNLLALNAAIEAARAGEHGRGFAVVADEVRTLASRTSKSTVEIEEMVAQNSVLTRQAKASMSEVNGRSEENAQLINEAAGIIDEILKGAEHVSSTVSRLLDTSR</sequence>
<dbReference type="Gene3D" id="3.30.450.20">
    <property type="entry name" value="PAS domain"/>
    <property type="match status" value="2"/>
</dbReference>
<dbReference type="SUPFAM" id="SSF58104">
    <property type="entry name" value="Methyl-accepting chemotaxis protein (MCP) signaling domain"/>
    <property type="match status" value="1"/>
</dbReference>
<protein>
    <submittedName>
        <fullName evidence="4">Biofilm dispersion protein BdlA</fullName>
    </submittedName>
</protein>
<dbReference type="InterPro" id="IPR050903">
    <property type="entry name" value="Bact_Chemotaxis_MeTrfase"/>
</dbReference>
<proteinExistence type="predicted"/>
<dbReference type="InterPro" id="IPR001610">
    <property type="entry name" value="PAC"/>
</dbReference>
<evidence type="ECO:0000256" key="1">
    <source>
        <dbReference type="PROSITE-ProRule" id="PRU00284"/>
    </source>
</evidence>
<evidence type="ECO:0000259" key="3">
    <source>
        <dbReference type="PROSITE" id="PS50113"/>
    </source>
</evidence>
<dbReference type="PROSITE" id="PS50113">
    <property type="entry name" value="PAC"/>
    <property type="match status" value="1"/>
</dbReference>
<accession>A0A1A8TSP1</accession>
<dbReference type="InterPro" id="IPR004089">
    <property type="entry name" value="MCPsignal_dom"/>
</dbReference>